<dbReference type="EMBL" id="CP117411">
    <property type="protein sequence ID" value="WCT71916.1"/>
    <property type="molecule type" value="Genomic_DNA"/>
</dbReference>
<proteinExistence type="predicted"/>
<keyword evidence="3" id="KW-1185">Reference proteome</keyword>
<feature type="chain" id="PRO_5046998486" evidence="1">
    <location>
        <begin position="28"/>
        <end position="134"/>
    </location>
</feature>
<reference evidence="2 3" key="1">
    <citation type="submission" date="2023-02" db="EMBL/GenBank/DDBJ databases">
        <title>Genome sequence of Sphingomonas naphthae.</title>
        <authorList>
            <person name="Kim S."/>
            <person name="Heo J."/>
            <person name="Kwon S.-W."/>
        </authorList>
    </citation>
    <scope>NUCLEOTIDE SEQUENCE [LARGE SCALE GENOMIC DNA]</scope>
    <source>
        <strain evidence="2 3">KACC 18716</strain>
    </source>
</reference>
<feature type="signal peptide" evidence="1">
    <location>
        <begin position="1"/>
        <end position="27"/>
    </location>
</feature>
<evidence type="ECO:0000256" key="1">
    <source>
        <dbReference type="SAM" id="SignalP"/>
    </source>
</evidence>
<dbReference type="RefSeq" id="WP_273685863.1">
    <property type="nucleotide sequence ID" value="NZ_CP117411.1"/>
</dbReference>
<protein>
    <submittedName>
        <fullName evidence="2">Uncharacterized protein</fullName>
    </submittedName>
</protein>
<organism evidence="2 3">
    <name type="scientific">Sphingomonas naphthae</name>
    <dbReference type="NCBI Taxonomy" id="1813468"/>
    <lineage>
        <taxon>Bacteria</taxon>
        <taxon>Pseudomonadati</taxon>
        <taxon>Pseudomonadota</taxon>
        <taxon>Alphaproteobacteria</taxon>
        <taxon>Sphingomonadales</taxon>
        <taxon>Sphingomonadaceae</taxon>
        <taxon>Sphingomonas</taxon>
    </lineage>
</organism>
<evidence type="ECO:0000313" key="3">
    <source>
        <dbReference type="Proteomes" id="UP001220395"/>
    </source>
</evidence>
<evidence type="ECO:0000313" key="2">
    <source>
        <dbReference type="EMBL" id="WCT71916.1"/>
    </source>
</evidence>
<accession>A0ABY7TG20</accession>
<gene>
    <name evidence="2" type="ORF">PQ455_09640</name>
</gene>
<sequence length="134" mass="14457">MKIAAFAPIAIGAAILAAGLNPTPAAAQRGERVLTIFGKDKCPQSQGEEIVVCQRLDERERYRIPEPLRGSPLPPSQMGWSDRAKSLEYVGRSGGRSCGNSGQDSWTGCWSQLMKQAKDERAGRATTQGDTQIP</sequence>
<keyword evidence="1" id="KW-0732">Signal</keyword>
<name>A0ABY7TG20_9SPHN</name>
<dbReference type="Proteomes" id="UP001220395">
    <property type="component" value="Chromosome"/>
</dbReference>